<accession>A0A852VXP2</accession>
<evidence type="ECO:0000313" key="5">
    <source>
        <dbReference type="EMBL" id="NYG00919.1"/>
    </source>
</evidence>
<dbReference type="PROSITE" id="PS51898">
    <property type="entry name" value="TYR_RECOMBINASE"/>
    <property type="match status" value="1"/>
</dbReference>
<dbReference type="InterPro" id="IPR011010">
    <property type="entry name" value="DNA_brk_join_enz"/>
</dbReference>
<dbReference type="InterPro" id="IPR002104">
    <property type="entry name" value="Integrase_catalytic"/>
</dbReference>
<dbReference type="InterPro" id="IPR010998">
    <property type="entry name" value="Integrase_recombinase_N"/>
</dbReference>
<dbReference type="RefSeq" id="WP_179760515.1">
    <property type="nucleotide sequence ID" value="NZ_BAAAJZ010000008.1"/>
</dbReference>
<evidence type="ECO:0000259" key="4">
    <source>
        <dbReference type="PROSITE" id="PS51898"/>
    </source>
</evidence>
<dbReference type="CDD" id="cd01189">
    <property type="entry name" value="INT_ICEBs1_C_like"/>
    <property type="match status" value="1"/>
</dbReference>
<dbReference type="GO" id="GO:0003677">
    <property type="term" value="F:DNA binding"/>
    <property type="evidence" value="ECO:0007669"/>
    <property type="project" value="UniProtKB-KW"/>
</dbReference>
<dbReference type="AlphaFoldDB" id="A0A852VXP2"/>
<comment type="similarity">
    <text evidence="1">Belongs to the 'phage' integrase family.</text>
</comment>
<dbReference type="Proteomes" id="UP000549695">
    <property type="component" value="Unassembled WGS sequence"/>
</dbReference>
<dbReference type="PANTHER" id="PTHR30349:SF64">
    <property type="entry name" value="PROPHAGE INTEGRASE INTD-RELATED"/>
    <property type="match status" value="1"/>
</dbReference>
<feature type="domain" description="Tyr recombinase" evidence="4">
    <location>
        <begin position="215"/>
        <end position="435"/>
    </location>
</feature>
<dbReference type="EMBL" id="JACCCZ010000001">
    <property type="protein sequence ID" value="NYG00919.1"/>
    <property type="molecule type" value="Genomic_DNA"/>
</dbReference>
<dbReference type="GeneID" id="98051008"/>
<keyword evidence="2" id="KW-0238">DNA-binding</keyword>
<dbReference type="PANTHER" id="PTHR30349">
    <property type="entry name" value="PHAGE INTEGRASE-RELATED"/>
    <property type="match status" value="1"/>
</dbReference>
<keyword evidence="6" id="KW-1185">Reference proteome</keyword>
<evidence type="ECO:0000256" key="1">
    <source>
        <dbReference type="ARBA" id="ARBA00008857"/>
    </source>
</evidence>
<evidence type="ECO:0000256" key="2">
    <source>
        <dbReference type="ARBA" id="ARBA00023125"/>
    </source>
</evidence>
<dbReference type="InterPro" id="IPR050090">
    <property type="entry name" value="Tyrosine_recombinase_XerCD"/>
</dbReference>
<reference evidence="5 6" key="1">
    <citation type="submission" date="2020-07" db="EMBL/GenBank/DDBJ databases">
        <title>Sequencing the genomes of 1000 actinobacteria strains.</title>
        <authorList>
            <person name="Klenk H.-P."/>
        </authorList>
    </citation>
    <scope>NUCLEOTIDE SEQUENCE [LARGE SCALE GENOMIC DNA]</scope>
    <source>
        <strain evidence="5 6">DSM 44749</strain>
    </source>
</reference>
<organism evidence="5 6">
    <name type="scientific">Pseudonocardia alni</name>
    <name type="common">Amycolata alni</name>
    <dbReference type="NCBI Taxonomy" id="33907"/>
    <lineage>
        <taxon>Bacteria</taxon>
        <taxon>Bacillati</taxon>
        <taxon>Actinomycetota</taxon>
        <taxon>Actinomycetes</taxon>
        <taxon>Pseudonocardiales</taxon>
        <taxon>Pseudonocardiaceae</taxon>
        <taxon>Pseudonocardia</taxon>
    </lineage>
</organism>
<dbReference type="SUPFAM" id="SSF56349">
    <property type="entry name" value="DNA breaking-rejoining enzymes"/>
    <property type="match status" value="1"/>
</dbReference>
<dbReference type="Gene3D" id="1.10.443.10">
    <property type="entry name" value="Intergrase catalytic core"/>
    <property type="match status" value="1"/>
</dbReference>
<dbReference type="InterPro" id="IPR013762">
    <property type="entry name" value="Integrase-like_cat_sf"/>
</dbReference>
<evidence type="ECO:0000256" key="3">
    <source>
        <dbReference type="ARBA" id="ARBA00023172"/>
    </source>
</evidence>
<dbReference type="Pfam" id="PF00589">
    <property type="entry name" value="Phage_integrase"/>
    <property type="match status" value="1"/>
</dbReference>
<evidence type="ECO:0000313" key="6">
    <source>
        <dbReference type="Proteomes" id="UP000549695"/>
    </source>
</evidence>
<name>A0A852VXP2_PSEA5</name>
<gene>
    <name evidence="5" type="ORF">HDA37_001204</name>
</gene>
<comment type="caution">
    <text evidence="5">The sequence shown here is derived from an EMBL/GenBank/DDBJ whole genome shotgun (WGS) entry which is preliminary data.</text>
</comment>
<dbReference type="Gene3D" id="1.10.150.130">
    <property type="match status" value="1"/>
</dbReference>
<dbReference type="GO" id="GO:0006310">
    <property type="term" value="P:DNA recombination"/>
    <property type="evidence" value="ECO:0007669"/>
    <property type="project" value="UniProtKB-KW"/>
</dbReference>
<keyword evidence="3" id="KW-0233">DNA recombination</keyword>
<protein>
    <submittedName>
        <fullName evidence="5">Integrase</fullName>
    </submittedName>
</protein>
<dbReference type="GO" id="GO:0015074">
    <property type="term" value="P:DNA integration"/>
    <property type="evidence" value="ECO:0007669"/>
    <property type="project" value="InterPro"/>
</dbReference>
<proteinExistence type="inferred from homology"/>
<sequence length="443" mass="49239">MRWRGCSPYDDRTQRKPNENCVGFGRAAGDRVARPPLPMGTHGSIKVARRTGDITGSYVAKCRFRDFDGRTRLIERSGATKAAASRALQDEIRTRSRSVATAPLRPEHRFERAAELWLVKLDAQVADGARAVTTADLYRQRLRSVILPAIGQWRLYECTVPRFDGFLASLSPQHGAESRKTVRTIVSQILRVAVQHEAIPDNPIRHLDPIEKASRKPRALTTAERRKFLDWMRATSDDADEAREQQKARRRDLPDIVTFMLGTGVRIGEALGVRWCDLDLEGVPVVDGDSMRAVPIVAITGNIVRHRGKGLQRHDGKTETSLRIVPLPQFVVAMVRNREVDGPEDPLFPAAAVSGGLGWKDPNNMATYIREARKAAGMDWPVTSHTFRKTAATIWHDSGILTDRQKADLTGHAKISTLTDIYVARGELHPAGAAVMDAAWMDS</sequence>